<gene>
    <name evidence="1" type="primary">mobB</name>
    <name evidence="1" type="ORF">NCTC9185_04851</name>
</gene>
<dbReference type="Gene3D" id="3.40.50.300">
    <property type="entry name" value="P-loop containing nucleotide triphosphate hydrolases"/>
    <property type="match status" value="1"/>
</dbReference>
<protein>
    <submittedName>
        <fullName evidence="1">Molybdopterin-guanine dinucleotide biosynthesis protein B</fullName>
    </submittedName>
</protein>
<dbReference type="Proteomes" id="UP000339249">
    <property type="component" value="Unassembled WGS sequence"/>
</dbReference>
<organism evidence="1 2">
    <name type="scientific">Raoultella terrigena</name>
    <name type="common">Klebsiella terrigena</name>
    <dbReference type="NCBI Taxonomy" id="577"/>
    <lineage>
        <taxon>Bacteria</taxon>
        <taxon>Pseudomonadati</taxon>
        <taxon>Pseudomonadota</taxon>
        <taxon>Gammaproteobacteria</taxon>
        <taxon>Enterobacterales</taxon>
        <taxon>Enterobacteriaceae</taxon>
        <taxon>Klebsiella/Raoultella group</taxon>
        <taxon>Raoultella</taxon>
    </lineage>
</organism>
<name>A0A4U9D9J6_RAOTE</name>
<accession>A0A4U9D9J6</accession>
<dbReference type="AlphaFoldDB" id="A0A4U9D9J6"/>
<sequence length="60" mass="6490">MGGHRVEDLVLDKYVIAVASDAPVTTSLPQLDLNDIAQIAAFIVPLVRRTTRVMRGKLSG</sequence>
<dbReference type="InterPro" id="IPR027417">
    <property type="entry name" value="P-loop_NTPase"/>
</dbReference>
<evidence type="ECO:0000313" key="2">
    <source>
        <dbReference type="Proteomes" id="UP000339249"/>
    </source>
</evidence>
<evidence type="ECO:0000313" key="1">
    <source>
        <dbReference type="EMBL" id="VTN12858.1"/>
    </source>
</evidence>
<reference evidence="1 2" key="1">
    <citation type="submission" date="2019-04" db="EMBL/GenBank/DDBJ databases">
        <authorList>
            <consortium name="Pathogen Informatics"/>
        </authorList>
    </citation>
    <scope>NUCLEOTIDE SEQUENCE [LARGE SCALE GENOMIC DNA]</scope>
    <source>
        <strain evidence="1 2">NCTC9185</strain>
    </source>
</reference>
<dbReference type="EMBL" id="CABDVU010000001">
    <property type="protein sequence ID" value="VTN12858.1"/>
    <property type="molecule type" value="Genomic_DNA"/>
</dbReference>
<proteinExistence type="predicted"/>